<keyword evidence="2 4" id="KW-0378">Hydrolase</keyword>
<gene>
    <name evidence="5" type="primary">bglB_5</name>
    <name evidence="5" type="ORF">ERS852498_01165</name>
</gene>
<dbReference type="PRINTS" id="PR00133">
    <property type="entry name" value="GLHYDRLASE3"/>
</dbReference>
<dbReference type="PANTHER" id="PTHR42715:SF10">
    <property type="entry name" value="BETA-GLUCOSIDASE"/>
    <property type="match status" value="1"/>
</dbReference>
<reference evidence="5 6" key="1">
    <citation type="submission" date="2015-09" db="EMBL/GenBank/DDBJ databases">
        <authorList>
            <consortium name="Pathogen Informatics"/>
        </authorList>
    </citation>
    <scope>NUCLEOTIDE SEQUENCE [LARGE SCALE GENOMIC DNA]</scope>
    <source>
        <strain evidence="5 6">2789STDY5834885</strain>
    </source>
</reference>
<sequence>MVKNRKLLAEQLVEESVVLLKNENQLLPLQEGQTVAVFGRSALVTYVSGNGSGAARGAESSNIIIELEKAGISVCEELKQYYLQQREAEAANPQEEFDFSQMKEAVNSGLMYEIFGTYHAPVPEYPIPECLLTNVRDKTNTAILVLGRNAGGEECDRRLEGDYYLTEEEKKLVSQVCENFPEVIVILNVNGLIDLEWTTKYTSVKSILFLGLPGEGGAKAVAEIIKGNVSPSGKLAFTIAHRYEDYPSAKHFSWDKEKEEHILTYEDYGLDAEENGSFGFRKSPVTVYQEDIYNGYRYFSSFGKEVLFPFGHGLSYTKFALDAAAVSKEEDGITIIIDVKNVGLCAGREVVQIYVSMPDGKTEKAERELKGFAKTEVLKPGEKTSVSIHIPWDGLSCYEEKSSVWLIEKGRYKLRMGTSSEETVCICELDVSEDIIYSICRSALGLKACNDGKLTFLKKNCLKDQELPSDACGGVCEENPMYKLTLSGIDVKPEKREAGQGRQVRDFSDFTEEQLAALLVGYGSGIPFAGFLDTAFPETICDKEGKPLTCNDHPAGHNGYVSPAIKDKGIHSVFYMDGPAGIGRTAWPTEMLLACAFNKEAWYRFGEAVGAECEEAQVDVWLAPAVNLHRNPLCGRNFEYFSEDPFLTGVCACAITKGVQENHQVLVCPKHFAVNEQETYRRGNAKKQYDAVDSVITERAARELYLKPFEMLVKKANVRCIMTSFNKINGIFAGGNSDLCNRILREEWGYEGFLVTDWGDMDIVVDGADAVAAGNDVVMPGGPPVIKQILNGYREGRVTRRQLETAASHLLRVIKSLKGRNGKNGKEDI</sequence>
<dbReference type="InterPro" id="IPR002772">
    <property type="entry name" value="Glyco_hydro_3_C"/>
</dbReference>
<keyword evidence="4 5" id="KW-0326">Glycosidase</keyword>
<evidence type="ECO:0000313" key="5">
    <source>
        <dbReference type="EMBL" id="CUP06627.1"/>
    </source>
</evidence>
<dbReference type="Gene3D" id="3.40.50.1700">
    <property type="entry name" value="Glycoside hydrolase family 3 C-terminal domain"/>
    <property type="match status" value="1"/>
</dbReference>
<dbReference type="PROSITE" id="PS00775">
    <property type="entry name" value="GLYCOSYL_HYDROL_F3"/>
    <property type="match status" value="1"/>
</dbReference>
<dbReference type="Proteomes" id="UP000095709">
    <property type="component" value="Unassembled WGS sequence"/>
</dbReference>
<dbReference type="EC" id="3.2.1.21" evidence="5"/>
<dbReference type="OrthoDB" id="98455at2"/>
<dbReference type="AlphaFoldDB" id="A0A174KHX2"/>
<dbReference type="InterPro" id="IPR036881">
    <property type="entry name" value="Glyco_hydro_3_C_sf"/>
</dbReference>
<dbReference type="Pfam" id="PF01915">
    <property type="entry name" value="Glyco_hydro_3_C"/>
    <property type="match status" value="1"/>
</dbReference>
<keyword evidence="3" id="KW-0119">Carbohydrate metabolism</keyword>
<evidence type="ECO:0000256" key="2">
    <source>
        <dbReference type="ARBA" id="ARBA00022801"/>
    </source>
</evidence>
<dbReference type="InterPro" id="IPR017853">
    <property type="entry name" value="GH"/>
</dbReference>
<name>A0A174KHX2_9FIRM</name>
<proteinExistence type="inferred from homology"/>
<evidence type="ECO:0000256" key="3">
    <source>
        <dbReference type="ARBA" id="ARBA00023277"/>
    </source>
</evidence>
<dbReference type="Gene3D" id="2.60.40.10">
    <property type="entry name" value="Immunoglobulins"/>
    <property type="match status" value="1"/>
</dbReference>
<dbReference type="InterPro" id="IPR036962">
    <property type="entry name" value="Glyco_hydro_3_N_sf"/>
</dbReference>
<evidence type="ECO:0000313" key="6">
    <source>
        <dbReference type="Proteomes" id="UP000095709"/>
    </source>
</evidence>
<accession>A0A174KHX2</accession>
<dbReference type="PANTHER" id="PTHR42715">
    <property type="entry name" value="BETA-GLUCOSIDASE"/>
    <property type="match status" value="1"/>
</dbReference>
<dbReference type="InterPro" id="IPR013783">
    <property type="entry name" value="Ig-like_fold"/>
</dbReference>
<dbReference type="Pfam" id="PF00933">
    <property type="entry name" value="Glyco_hydro_3"/>
    <property type="match status" value="1"/>
</dbReference>
<dbReference type="SUPFAM" id="SSF52279">
    <property type="entry name" value="Beta-D-glucan exohydrolase, C-terminal domain"/>
    <property type="match status" value="1"/>
</dbReference>
<comment type="similarity">
    <text evidence="1 4">Belongs to the glycosyl hydrolase 3 family.</text>
</comment>
<dbReference type="Gene3D" id="3.20.20.300">
    <property type="entry name" value="Glycoside hydrolase, family 3, N-terminal domain"/>
    <property type="match status" value="1"/>
</dbReference>
<dbReference type="InterPro" id="IPR050288">
    <property type="entry name" value="Cellulose_deg_GH3"/>
</dbReference>
<dbReference type="Pfam" id="PF14310">
    <property type="entry name" value="Fn3-like"/>
    <property type="match status" value="1"/>
</dbReference>
<dbReference type="SMART" id="SM01217">
    <property type="entry name" value="Fn3_like"/>
    <property type="match status" value="1"/>
</dbReference>
<dbReference type="SUPFAM" id="SSF51445">
    <property type="entry name" value="(Trans)glycosidases"/>
    <property type="match status" value="1"/>
</dbReference>
<dbReference type="GO" id="GO:0005975">
    <property type="term" value="P:carbohydrate metabolic process"/>
    <property type="evidence" value="ECO:0007669"/>
    <property type="project" value="InterPro"/>
</dbReference>
<dbReference type="InterPro" id="IPR001764">
    <property type="entry name" value="Glyco_hydro_3_N"/>
</dbReference>
<dbReference type="RefSeq" id="WP_055217770.1">
    <property type="nucleotide sequence ID" value="NZ_CZAL01000005.1"/>
</dbReference>
<dbReference type="EMBL" id="CZAL01000005">
    <property type="protein sequence ID" value="CUP06627.1"/>
    <property type="molecule type" value="Genomic_DNA"/>
</dbReference>
<evidence type="ECO:0000256" key="1">
    <source>
        <dbReference type="ARBA" id="ARBA00005336"/>
    </source>
</evidence>
<dbReference type="InterPro" id="IPR026891">
    <property type="entry name" value="Fn3-like"/>
</dbReference>
<protein>
    <submittedName>
        <fullName evidence="5">Thermostable beta-glucosidase B</fullName>
        <ecNumber evidence="5">3.2.1.21</ecNumber>
    </submittedName>
</protein>
<evidence type="ECO:0000256" key="4">
    <source>
        <dbReference type="RuleBase" id="RU361161"/>
    </source>
</evidence>
<dbReference type="InterPro" id="IPR019800">
    <property type="entry name" value="Glyco_hydro_3_AS"/>
</dbReference>
<organism evidence="5 6">
    <name type="scientific">Fusicatenibacter saccharivorans</name>
    <dbReference type="NCBI Taxonomy" id="1150298"/>
    <lineage>
        <taxon>Bacteria</taxon>
        <taxon>Bacillati</taxon>
        <taxon>Bacillota</taxon>
        <taxon>Clostridia</taxon>
        <taxon>Lachnospirales</taxon>
        <taxon>Lachnospiraceae</taxon>
        <taxon>Fusicatenibacter</taxon>
    </lineage>
</organism>
<dbReference type="GO" id="GO:0008422">
    <property type="term" value="F:beta-glucosidase activity"/>
    <property type="evidence" value="ECO:0007669"/>
    <property type="project" value="UniProtKB-EC"/>
</dbReference>